<dbReference type="AlphaFoldDB" id="A0A0B7B3D8"/>
<feature type="compositionally biased region" description="Polar residues" evidence="1">
    <location>
        <begin position="45"/>
        <end position="56"/>
    </location>
</feature>
<feature type="region of interest" description="Disordered" evidence="1">
    <location>
        <begin position="45"/>
        <end position="142"/>
    </location>
</feature>
<protein>
    <submittedName>
        <fullName evidence="2">Uncharacterized protein</fullName>
    </submittedName>
</protein>
<sequence>MVNGKEQKGHSYFTHVDGCITIDNCICHCNGSWVCPPEKSRNTCADSQVGSSSGVSKTAIRTIETEKTESGSSSSSSSSGNSFISSSSSSSSSSGSSVSSSSGRSNTGCSSCSSSSDSGSSSSNSGSSRGSSSVDVIARDRRRNGDQRQAYGVCQNCTVSGKVYAGNSYFELDEGCRKMKRCSCYCNGSWNCPDRFVENTCGSNIATSSTEQKSGCKSCSVKGQTFPGNQYFQVTDGCIEYKNCICNCDGSWNCPD</sequence>
<feature type="non-terminal residue" evidence="2">
    <location>
        <position position="256"/>
    </location>
</feature>
<proteinExistence type="predicted"/>
<reference evidence="2" key="1">
    <citation type="submission" date="2014-12" db="EMBL/GenBank/DDBJ databases">
        <title>Insight into the proteome of Arion vulgaris.</title>
        <authorList>
            <person name="Aradska J."/>
            <person name="Bulat T."/>
            <person name="Smidak R."/>
            <person name="Sarate P."/>
            <person name="Gangsoo J."/>
            <person name="Sialana F."/>
            <person name="Bilban M."/>
            <person name="Lubec G."/>
        </authorList>
    </citation>
    <scope>NUCLEOTIDE SEQUENCE</scope>
    <source>
        <tissue evidence="2">Skin</tissue>
    </source>
</reference>
<evidence type="ECO:0000256" key="1">
    <source>
        <dbReference type="SAM" id="MobiDB-lite"/>
    </source>
</evidence>
<gene>
    <name evidence="2" type="primary">ORF158832</name>
</gene>
<evidence type="ECO:0000313" key="2">
    <source>
        <dbReference type="EMBL" id="CEK87372.1"/>
    </source>
</evidence>
<organism evidence="2">
    <name type="scientific">Arion vulgaris</name>
    <dbReference type="NCBI Taxonomy" id="1028688"/>
    <lineage>
        <taxon>Eukaryota</taxon>
        <taxon>Metazoa</taxon>
        <taxon>Spiralia</taxon>
        <taxon>Lophotrochozoa</taxon>
        <taxon>Mollusca</taxon>
        <taxon>Gastropoda</taxon>
        <taxon>Heterobranchia</taxon>
        <taxon>Euthyneura</taxon>
        <taxon>Panpulmonata</taxon>
        <taxon>Eupulmonata</taxon>
        <taxon>Stylommatophora</taxon>
        <taxon>Helicina</taxon>
        <taxon>Arionoidea</taxon>
        <taxon>Arionidae</taxon>
        <taxon>Arion</taxon>
    </lineage>
</organism>
<name>A0A0B7B3D8_9EUPU</name>
<dbReference type="EMBL" id="HACG01040507">
    <property type="protein sequence ID" value="CEK87372.1"/>
    <property type="molecule type" value="Transcribed_RNA"/>
</dbReference>
<feature type="compositionally biased region" description="Low complexity" evidence="1">
    <location>
        <begin position="70"/>
        <end position="133"/>
    </location>
</feature>
<accession>A0A0B7B3D8</accession>